<dbReference type="CDD" id="cd07012">
    <property type="entry name" value="PBP2_Bug_TTT"/>
    <property type="match status" value="1"/>
</dbReference>
<evidence type="ECO:0000256" key="1">
    <source>
        <dbReference type="ARBA" id="ARBA00006987"/>
    </source>
</evidence>
<keyword evidence="3" id="KW-1185">Reference proteome</keyword>
<dbReference type="PANTHER" id="PTHR42928">
    <property type="entry name" value="TRICARBOXYLATE-BINDING PROTEIN"/>
    <property type="match status" value="1"/>
</dbReference>
<comment type="similarity">
    <text evidence="1">Belongs to the UPF0065 (bug) family.</text>
</comment>
<evidence type="ECO:0000313" key="3">
    <source>
        <dbReference type="Proteomes" id="UP000677537"/>
    </source>
</evidence>
<dbReference type="AlphaFoldDB" id="A0A940S602"/>
<protein>
    <submittedName>
        <fullName evidence="2">Tripartite tricarboxylate transporter substrate binding protein</fullName>
    </submittedName>
</protein>
<dbReference type="Gene3D" id="3.40.190.150">
    <property type="entry name" value="Bordetella uptake gene, domain 1"/>
    <property type="match status" value="1"/>
</dbReference>
<dbReference type="Proteomes" id="UP000677537">
    <property type="component" value="Unassembled WGS sequence"/>
</dbReference>
<comment type="caution">
    <text evidence="2">The sequence shown here is derived from an EMBL/GenBank/DDBJ whole genome shotgun (WGS) entry which is preliminary data.</text>
</comment>
<dbReference type="SUPFAM" id="SSF53850">
    <property type="entry name" value="Periplasmic binding protein-like II"/>
    <property type="match status" value="1"/>
</dbReference>
<organism evidence="2 3">
    <name type="scientific">Roseomonas indoligenes</name>
    <dbReference type="NCBI Taxonomy" id="2820811"/>
    <lineage>
        <taxon>Bacteria</taxon>
        <taxon>Pseudomonadati</taxon>
        <taxon>Pseudomonadota</taxon>
        <taxon>Alphaproteobacteria</taxon>
        <taxon>Acetobacterales</taxon>
        <taxon>Roseomonadaceae</taxon>
        <taxon>Roseomonas</taxon>
    </lineage>
</organism>
<accession>A0A940S602</accession>
<proteinExistence type="inferred from homology"/>
<sequence>MPLLLAAAVTPGAARAQSSARPITLIVPYAPGGASDPVARDFATLFGQELGGQTIVIENRGGAAGHVGAVAAAQARPDGQTLLFAVNTQLVVNPHLQRGDRIDLAAALTPIAQLATYQYVMVVPPELGVTDLAQFVAFAKSRPPGSLTYASSGIGSNNHLAALLLSEAIGVRMEHAPYRGTGPSLMDTMAGRVELNASSVTPALPLIREGRLRALAVTGAKRLSQLPDVPTLREAGYPGITIDAWNGLFAPTGTPSELLDRYEAAAKRAMLQPRFVERMRTEGMEVVGETPRAAFAAEIREESAFWKRKVQELNITLD</sequence>
<dbReference type="RefSeq" id="WP_209375779.1">
    <property type="nucleotide sequence ID" value="NZ_JAGIZA010000013.1"/>
</dbReference>
<dbReference type="InterPro" id="IPR005064">
    <property type="entry name" value="BUG"/>
</dbReference>
<dbReference type="Gene3D" id="3.40.190.10">
    <property type="entry name" value="Periplasmic binding protein-like II"/>
    <property type="match status" value="1"/>
</dbReference>
<gene>
    <name evidence="2" type="ORF">J5Y10_19520</name>
</gene>
<dbReference type="EMBL" id="JAGIZA010000013">
    <property type="protein sequence ID" value="MBP0494981.1"/>
    <property type="molecule type" value="Genomic_DNA"/>
</dbReference>
<dbReference type="PANTHER" id="PTHR42928:SF5">
    <property type="entry name" value="BLR1237 PROTEIN"/>
    <property type="match status" value="1"/>
</dbReference>
<reference evidence="2" key="1">
    <citation type="submission" date="2021-03" db="EMBL/GenBank/DDBJ databases">
        <authorList>
            <person name="So Y."/>
        </authorList>
    </citation>
    <scope>NUCLEOTIDE SEQUENCE</scope>
    <source>
        <strain evidence="2">SG15</strain>
    </source>
</reference>
<evidence type="ECO:0000313" key="2">
    <source>
        <dbReference type="EMBL" id="MBP0494981.1"/>
    </source>
</evidence>
<dbReference type="InterPro" id="IPR042100">
    <property type="entry name" value="Bug_dom1"/>
</dbReference>
<dbReference type="Pfam" id="PF03401">
    <property type="entry name" value="TctC"/>
    <property type="match status" value="1"/>
</dbReference>
<name>A0A940S602_9PROT</name>
<dbReference type="PIRSF" id="PIRSF017082">
    <property type="entry name" value="YflP"/>
    <property type="match status" value="1"/>
</dbReference>